<feature type="transmembrane region" description="Helical" evidence="5">
    <location>
        <begin position="261"/>
        <end position="286"/>
    </location>
</feature>
<reference evidence="7" key="1">
    <citation type="journal article" date="2020" name="mSystems">
        <title>Genome- and Community-Level Interaction Insights into Carbon Utilization and Element Cycling Functions of Hydrothermarchaeota in Hydrothermal Sediment.</title>
        <authorList>
            <person name="Zhou Z."/>
            <person name="Liu Y."/>
            <person name="Xu W."/>
            <person name="Pan J."/>
            <person name="Luo Z.H."/>
            <person name="Li M."/>
        </authorList>
    </citation>
    <scope>NUCLEOTIDE SEQUENCE [LARGE SCALE GENOMIC DNA]</scope>
    <source>
        <strain evidence="7">SpSt-1</strain>
    </source>
</reference>
<dbReference type="GO" id="GO:0055085">
    <property type="term" value="P:transmembrane transport"/>
    <property type="evidence" value="ECO:0007669"/>
    <property type="project" value="InterPro"/>
</dbReference>
<name>A0A7C5YXN4_9CREN</name>
<dbReference type="Gene3D" id="1.10.3720.10">
    <property type="entry name" value="MetI-like"/>
    <property type="match status" value="1"/>
</dbReference>
<feature type="transmembrane region" description="Helical" evidence="5">
    <location>
        <begin position="18"/>
        <end position="35"/>
    </location>
</feature>
<evidence type="ECO:0000256" key="2">
    <source>
        <dbReference type="ARBA" id="ARBA00022692"/>
    </source>
</evidence>
<dbReference type="Pfam" id="PF00528">
    <property type="entry name" value="BPD_transp_1"/>
    <property type="match status" value="1"/>
</dbReference>
<comment type="caution">
    <text evidence="7">The sequence shown here is derived from an EMBL/GenBank/DDBJ whole genome shotgun (WGS) entry which is preliminary data.</text>
</comment>
<dbReference type="GO" id="GO:0005886">
    <property type="term" value="C:plasma membrane"/>
    <property type="evidence" value="ECO:0007669"/>
    <property type="project" value="UniProtKB-SubCell"/>
</dbReference>
<feature type="transmembrane region" description="Helical" evidence="5">
    <location>
        <begin position="150"/>
        <end position="180"/>
    </location>
</feature>
<evidence type="ECO:0000259" key="6">
    <source>
        <dbReference type="PROSITE" id="PS50928"/>
    </source>
</evidence>
<sequence length="343" mass="38799">MVLKRIINPFIVYALKRLGMMILTFFVALFLIFILPRMIPGNPLATTIYRLLQGGIVSPEQLKATERMLLETFKFHEPLHIQFIDFIANLFHGNLGVSVLFYPLKVYDLIAIYIPWTLLLMVPAVSLSWFVGNYVGVIAAMNRNKAIDKIILTIFMVFQGIPSYIFGMYLILLFAVYIPIFPTGGGWPPGMVPRLSTDFILAYLRHYILPFLSIFIASLGGWGLSMRSIAVQEITSDYMEYAKNIGVSQRKISRYLFKCSALPQIVGLAIVLGWSVAGSVITEIVFSYPGIGMIFWRGIQSQDYPLIQGIFIIIIGTLLLANYISELLFAYIDPRIRYAYTGV</sequence>
<keyword evidence="4 5" id="KW-0472">Membrane</keyword>
<dbReference type="InterPro" id="IPR035906">
    <property type="entry name" value="MetI-like_sf"/>
</dbReference>
<evidence type="ECO:0000256" key="4">
    <source>
        <dbReference type="ARBA" id="ARBA00023136"/>
    </source>
</evidence>
<protein>
    <submittedName>
        <fullName evidence="7">ABC transporter permease</fullName>
    </submittedName>
</protein>
<evidence type="ECO:0000256" key="1">
    <source>
        <dbReference type="ARBA" id="ARBA00004141"/>
    </source>
</evidence>
<comment type="similarity">
    <text evidence="5">Belongs to the binding-protein-dependent transport system permease family.</text>
</comment>
<feature type="domain" description="ABC transmembrane type-1" evidence="6">
    <location>
        <begin position="114"/>
        <end position="325"/>
    </location>
</feature>
<organism evidence="7">
    <name type="scientific">Ignisphaera aggregans</name>
    <dbReference type="NCBI Taxonomy" id="334771"/>
    <lineage>
        <taxon>Archaea</taxon>
        <taxon>Thermoproteota</taxon>
        <taxon>Thermoprotei</taxon>
        <taxon>Desulfurococcales</taxon>
        <taxon>Desulfurococcaceae</taxon>
        <taxon>Ignisphaera</taxon>
    </lineage>
</organism>
<keyword evidence="2 5" id="KW-0812">Transmembrane</keyword>
<feature type="transmembrane region" description="Helical" evidence="5">
    <location>
        <begin position="200"/>
        <end position="224"/>
    </location>
</feature>
<dbReference type="CDD" id="cd06261">
    <property type="entry name" value="TM_PBP2"/>
    <property type="match status" value="1"/>
</dbReference>
<keyword evidence="3 5" id="KW-1133">Transmembrane helix</keyword>
<feature type="transmembrane region" description="Helical" evidence="5">
    <location>
        <begin position="306"/>
        <end position="332"/>
    </location>
</feature>
<dbReference type="EMBL" id="DRUB01000188">
    <property type="protein sequence ID" value="HHR97035.1"/>
    <property type="molecule type" value="Genomic_DNA"/>
</dbReference>
<dbReference type="PANTHER" id="PTHR43376">
    <property type="entry name" value="OLIGOPEPTIDE TRANSPORT SYSTEM PERMEASE PROTEIN"/>
    <property type="match status" value="1"/>
</dbReference>
<comment type="subcellular location">
    <subcellularLocation>
        <location evidence="5">Cell membrane</location>
        <topology evidence="5">Multi-pass membrane protein</topology>
    </subcellularLocation>
    <subcellularLocation>
        <location evidence="1">Membrane</location>
        <topology evidence="1">Multi-pass membrane protein</topology>
    </subcellularLocation>
</comment>
<evidence type="ECO:0000256" key="3">
    <source>
        <dbReference type="ARBA" id="ARBA00022989"/>
    </source>
</evidence>
<proteinExistence type="inferred from homology"/>
<evidence type="ECO:0000256" key="5">
    <source>
        <dbReference type="RuleBase" id="RU363032"/>
    </source>
</evidence>
<feature type="transmembrane region" description="Helical" evidence="5">
    <location>
        <begin position="110"/>
        <end position="138"/>
    </location>
</feature>
<dbReference type="PANTHER" id="PTHR43376:SF1">
    <property type="entry name" value="OLIGOPEPTIDE TRANSPORT SYSTEM PERMEASE PROTEIN"/>
    <property type="match status" value="1"/>
</dbReference>
<evidence type="ECO:0000313" key="7">
    <source>
        <dbReference type="EMBL" id="HHR97035.1"/>
    </source>
</evidence>
<keyword evidence="5" id="KW-0813">Transport</keyword>
<gene>
    <name evidence="7" type="ORF">ENL47_09655</name>
</gene>
<dbReference type="InterPro" id="IPR000515">
    <property type="entry name" value="MetI-like"/>
</dbReference>
<dbReference type="PROSITE" id="PS50928">
    <property type="entry name" value="ABC_TM1"/>
    <property type="match status" value="1"/>
</dbReference>
<dbReference type="AlphaFoldDB" id="A0A7C5YXN4"/>
<accession>A0A7C5YXN4</accession>
<dbReference type="SUPFAM" id="SSF161098">
    <property type="entry name" value="MetI-like"/>
    <property type="match status" value="1"/>
</dbReference>